<keyword evidence="2" id="KW-0547">Nucleotide-binding</keyword>
<dbReference type="GO" id="GO:0005524">
    <property type="term" value="F:ATP binding"/>
    <property type="evidence" value="ECO:0007669"/>
    <property type="project" value="UniProtKB-KW"/>
</dbReference>
<gene>
    <name evidence="5" type="ORF">SAMN04488540_10616</name>
</gene>
<keyword evidence="1" id="KW-0813">Transport</keyword>
<dbReference type="CDD" id="cd03230">
    <property type="entry name" value="ABC_DR_subfamily_A"/>
    <property type="match status" value="1"/>
</dbReference>
<dbReference type="PANTHER" id="PTHR42711:SF17">
    <property type="entry name" value="ABC TRANSPORTER ATP-BINDING PROTEIN"/>
    <property type="match status" value="1"/>
</dbReference>
<organism evidence="5 6">
    <name type="scientific">Ferrimonas sediminum</name>
    <dbReference type="NCBI Taxonomy" id="718193"/>
    <lineage>
        <taxon>Bacteria</taxon>
        <taxon>Pseudomonadati</taxon>
        <taxon>Pseudomonadota</taxon>
        <taxon>Gammaproteobacteria</taxon>
        <taxon>Alteromonadales</taxon>
        <taxon>Ferrimonadaceae</taxon>
        <taxon>Ferrimonas</taxon>
    </lineage>
</organism>
<dbReference type="SUPFAM" id="SSF52540">
    <property type="entry name" value="P-loop containing nucleoside triphosphate hydrolases"/>
    <property type="match status" value="1"/>
</dbReference>
<dbReference type="InterPro" id="IPR050763">
    <property type="entry name" value="ABC_transporter_ATP-binding"/>
</dbReference>
<dbReference type="Gene3D" id="3.40.50.300">
    <property type="entry name" value="P-loop containing nucleotide triphosphate hydrolases"/>
    <property type="match status" value="1"/>
</dbReference>
<reference evidence="6" key="1">
    <citation type="submission" date="2016-10" db="EMBL/GenBank/DDBJ databases">
        <authorList>
            <person name="Varghese N."/>
            <person name="Submissions S."/>
        </authorList>
    </citation>
    <scope>NUCLEOTIDE SEQUENCE [LARGE SCALE GENOMIC DNA]</scope>
    <source>
        <strain evidence="6">DSM 23317</strain>
    </source>
</reference>
<dbReference type="InterPro" id="IPR003593">
    <property type="entry name" value="AAA+_ATPase"/>
</dbReference>
<sequence>MNTLIHAQALSKRYGEKLAVDHIDLAIEQGSCFGLLGPNGAGKSTTLEMLEGITPPDSGTILFNGQPLSRSYQHAIGIQFQSTALPDYLSVRDCLKLFASFYPKPVPLEPLLEQCQLTEVADQLHFHLSGGQRQRLLLAMSLVNDPQLLFLDEPTTGLDPNARQAFWALLQKVKAQGKTILMTTHYMEEAEQLCDRIAIMDRGQIIAEQSPMTLIEDHFFPHLVSLPSDRRLPDPPAAEIRVHRQGPQLLLECRDTDGVLKWLSGAGVSLQGLNIRQPNLEDLFLKLTGSTLQS</sequence>
<dbReference type="AlphaFoldDB" id="A0A1G8RXZ3"/>
<dbReference type="EMBL" id="FNEM01000006">
    <property type="protein sequence ID" value="SDJ21813.1"/>
    <property type="molecule type" value="Genomic_DNA"/>
</dbReference>
<evidence type="ECO:0000313" key="6">
    <source>
        <dbReference type="Proteomes" id="UP000199527"/>
    </source>
</evidence>
<dbReference type="InterPro" id="IPR003439">
    <property type="entry name" value="ABC_transporter-like_ATP-bd"/>
</dbReference>
<evidence type="ECO:0000256" key="1">
    <source>
        <dbReference type="ARBA" id="ARBA00022448"/>
    </source>
</evidence>
<evidence type="ECO:0000259" key="4">
    <source>
        <dbReference type="PROSITE" id="PS50893"/>
    </source>
</evidence>
<dbReference type="PROSITE" id="PS50893">
    <property type="entry name" value="ABC_TRANSPORTER_2"/>
    <property type="match status" value="1"/>
</dbReference>
<dbReference type="PROSITE" id="PS00211">
    <property type="entry name" value="ABC_TRANSPORTER_1"/>
    <property type="match status" value="1"/>
</dbReference>
<dbReference type="InterPro" id="IPR027417">
    <property type="entry name" value="P-loop_NTPase"/>
</dbReference>
<name>A0A1G8RXZ3_9GAMM</name>
<feature type="domain" description="ABC transporter" evidence="4">
    <location>
        <begin position="5"/>
        <end position="227"/>
    </location>
</feature>
<keyword evidence="6" id="KW-1185">Reference proteome</keyword>
<proteinExistence type="predicted"/>
<keyword evidence="3 5" id="KW-0067">ATP-binding</keyword>
<evidence type="ECO:0000256" key="3">
    <source>
        <dbReference type="ARBA" id="ARBA00022840"/>
    </source>
</evidence>
<dbReference type="SMART" id="SM00382">
    <property type="entry name" value="AAA"/>
    <property type="match status" value="1"/>
</dbReference>
<dbReference type="Pfam" id="PF00005">
    <property type="entry name" value="ABC_tran"/>
    <property type="match status" value="1"/>
</dbReference>
<evidence type="ECO:0000313" key="5">
    <source>
        <dbReference type="EMBL" id="SDJ21813.1"/>
    </source>
</evidence>
<accession>A0A1G8RXZ3</accession>
<dbReference type="OrthoDB" id="9775490at2"/>
<dbReference type="Proteomes" id="UP000199527">
    <property type="component" value="Unassembled WGS sequence"/>
</dbReference>
<dbReference type="GO" id="GO:0016887">
    <property type="term" value="F:ATP hydrolysis activity"/>
    <property type="evidence" value="ECO:0007669"/>
    <property type="project" value="InterPro"/>
</dbReference>
<dbReference type="PANTHER" id="PTHR42711">
    <property type="entry name" value="ABC TRANSPORTER ATP-BINDING PROTEIN"/>
    <property type="match status" value="1"/>
</dbReference>
<dbReference type="RefSeq" id="WP_090364889.1">
    <property type="nucleotide sequence ID" value="NZ_FNEM01000006.1"/>
</dbReference>
<dbReference type="InterPro" id="IPR017871">
    <property type="entry name" value="ABC_transporter-like_CS"/>
</dbReference>
<protein>
    <submittedName>
        <fullName evidence="5">ABC-2 type transport system ATP-binding protein</fullName>
    </submittedName>
</protein>
<evidence type="ECO:0000256" key="2">
    <source>
        <dbReference type="ARBA" id="ARBA00022741"/>
    </source>
</evidence>